<protein>
    <recommendedName>
        <fullName evidence="6">Mitochondrial inner membrane protein Mpv17</fullName>
    </recommendedName>
</protein>
<dbReference type="EMBL" id="ABJB010930278">
    <property type="status" value="NOT_ANNOTATED_CDS"/>
    <property type="molecule type" value="Genomic_DNA"/>
</dbReference>
<dbReference type="EnsemblMetazoa" id="ISCW016377-RA">
    <property type="protein sequence ID" value="ISCW016377-PA"/>
    <property type="gene ID" value="ISCW016377"/>
</dbReference>
<dbReference type="VEuPathDB" id="VectorBase:ISCW016377"/>
<evidence type="ECO:0000256" key="8">
    <source>
        <dbReference type="SAM" id="MobiDB-lite"/>
    </source>
</evidence>
<dbReference type="HOGENOM" id="CLU_1278891_0_0_1"/>
<keyword evidence="5 7" id="KW-0472">Membrane</keyword>
<keyword evidence="4 7" id="KW-1133">Transmembrane helix</keyword>
<dbReference type="Proteomes" id="UP000001555">
    <property type="component" value="Unassembled WGS sequence"/>
</dbReference>
<evidence type="ECO:0000313" key="10">
    <source>
        <dbReference type="Proteomes" id="UP000001555"/>
    </source>
</evidence>
<proteinExistence type="inferred from homology"/>
<evidence type="ECO:0000256" key="6">
    <source>
        <dbReference type="ARBA" id="ARBA00049743"/>
    </source>
</evidence>
<comment type="subcellular location">
    <subcellularLocation>
        <location evidence="1">Membrane</location>
        <topology evidence="1">Multi-pass membrane protein</topology>
    </subcellularLocation>
</comment>
<keyword evidence="10" id="KW-1185">Reference proteome</keyword>
<dbReference type="VEuPathDB" id="VectorBase:ISCI016377"/>
<evidence type="ECO:0000256" key="2">
    <source>
        <dbReference type="ARBA" id="ARBA00006824"/>
    </source>
</evidence>
<dbReference type="EMBL" id="ABJB010541012">
    <property type="status" value="NOT_ANNOTATED_CDS"/>
    <property type="molecule type" value="Genomic_DNA"/>
</dbReference>
<evidence type="ECO:0000256" key="5">
    <source>
        <dbReference type="ARBA" id="ARBA00023136"/>
    </source>
</evidence>
<reference evidence="9" key="2">
    <citation type="submission" date="2020-05" db="UniProtKB">
        <authorList>
            <consortium name="EnsemblMetazoa"/>
        </authorList>
    </citation>
    <scope>IDENTIFICATION</scope>
    <source>
        <strain evidence="9">wikel</strain>
    </source>
</reference>
<dbReference type="InterPro" id="IPR007248">
    <property type="entry name" value="Mpv17_PMP22"/>
</dbReference>
<evidence type="ECO:0000313" key="9">
    <source>
        <dbReference type="EnsemblMetazoa" id="ISCW016377-PA"/>
    </source>
</evidence>
<reference evidence="10" key="1">
    <citation type="submission" date="2008-03" db="EMBL/GenBank/DDBJ databases">
        <title>Annotation of Ixodes scapularis.</title>
        <authorList>
            <consortium name="Ixodes scapularis Genome Project Consortium"/>
            <person name="Caler E."/>
            <person name="Hannick L.I."/>
            <person name="Bidwell S."/>
            <person name="Joardar V."/>
            <person name="Thiagarajan M."/>
            <person name="Amedeo P."/>
            <person name="Galinsky K.J."/>
            <person name="Schobel S."/>
            <person name="Inman J."/>
            <person name="Hostetler J."/>
            <person name="Miller J."/>
            <person name="Hammond M."/>
            <person name="Megy K."/>
            <person name="Lawson D."/>
            <person name="Kodira C."/>
            <person name="Sutton G."/>
            <person name="Meyer J."/>
            <person name="Hill C.A."/>
            <person name="Birren B."/>
            <person name="Nene V."/>
            <person name="Collins F."/>
            <person name="Alarcon-Chaidez F."/>
            <person name="Wikel S."/>
            <person name="Strausberg R."/>
        </authorList>
    </citation>
    <scope>NUCLEOTIDE SEQUENCE [LARGE SCALE GENOMIC DNA]</scope>
    <source>
        <strain evidence="10">Wikel</strain>
    </source>
</reference>
<evidence type="ECO:0000256" key="1">
    <source>
        <dbReference type="ARBA" id="ARBA00004141"/>
    </source>
</evidence>
<dbReference type="Pfam" id="PF04117">
    <property type="entry name" value="Mpv17_PMP22"/>
    <property type="match status" value="1"/>
</dbReference>
<evidence type="ECO:0000256" key="4">
    <source>
        <dbReference type="ARBA" id="ARBA00022989"/>
    </source>
</evidence>
<dbReference type="PANTHER" id="PTHR11266:SF17">
    <property type="entry name" value="PROTEIN MPV17"/>
    <property type="match status" value="1"/>
</dbReference>
<dbReference type="PANTHER" id="PTHR11266">
    <property type="entry name" value="PEROXISOMAL MEMBRANE PROTEIN 2, PXMP2 MPV17"/>
    <property type="match status" value="1"/>
</dbReference>
<dbReference type="EMBL" id="ABJB010717072">
    <property type="status" value="NOT_ANNOTATED_CDS"/>
    <property type="molecule type" value="Genomic_DNA"/>
</dbReference>
<name>A0A1S4LN09_IXOSC</name>
<feature type="transmembrane region" description="Helical" evidence="7">
    <location>
        <begin position="23"/>
        <end position="49"/>
    </location>
</feature>
<dbReference type="VEuPathDB" id="VectorBase:ISCP_028963"/>
<evidence type="ECO:0000256" key="7">
    <source>
        <dbReference type="RuleBase" id="RU363053"/>
    </source>
</evidence>
<comment type="similarity">
    <text evidence="2 7">Belongs to the peroxisomal membrane protein PXMP2/4 family.</text>
</comment>
<feature type="region of interest" description="Disordered" evidence="8">
    <location>
        <begin position="189"/>
        <end position="216"/>
    </location>
</feature>
<dbReference type="PaxDb" id="6945-B7P1G3"/>
<feature type="transmembrane region" description="Helical" evidence="7">
    <location>
        <begin position="137"/>
        <end position="157"/>
    </location>
</feature>
<dbReference type="OrthoDB" id="430207at2759"/>
<accession>A0A1S4LN09</accession>
<organism evidence="9 10">
    <name type="scientific">Ixodes scapularis</name>
    <name type="common">Black-legged tick</name>
    <name type="synonym">Deer tick</name>
    <dbReference type="NCBI Taxonomy" id="6945"/>
    <lineage>
        <taxon>Eukaryota</taxon>
        <taxon>Metazoa</taxon>
        <taxon>Ecdysozoa</taxon>
        <taxon>Arthropoda</taxon>
        <taxon>Chelicerata</taxon>
        <taxon>Arachnida</taxon>
        <taxon>Acari</taxon>
        <taxon>Parasitiformes</taxon>
        <taxon>Ixodida</taxon>
        <taxon>Ixodoidea</taxon>
        <taxon>Ixodidae</taxon>
        <taxon>Ixodinae</taxon>
        <taxon>Ixodes</taxon>
    </lineage>
</organism>
<keyword evidence="3 7" id="KW-0812">Transmembrane</keyword>
<feature type="transmembrane region" description="Helical" evidence="7">
    <location>
        <begin position="61"/>
        <end position="82"/>
    </location>
</feature>
<sequence length="216" mass="24851">MTFLGDVLSQLTFQRKPFSAKQAAIFFVIGFMYTGPLVSAWFAFVEWLLTFQRKPFSAKQAAIFFVIGFMYTGPLVSAWFAFVEWLVVMERVPAIVVKVALGEFVFTPPFVLCVMFLHGFLHGHSWELIREDVRVKYLSILMIRCVVFPVSQLVNFLAVPVNYRPIFSSLLALFWSVYLSWKANRAESKLEKLEEETSDEEEDGDADNSDNENEKN</sequence>
<evidence type="ECO:0000256" key="3">
    <source>
        <dbReference type="ARBA" id="ARBA00022692"/>
    </source>
</evidence>
<feature type="compositionally biased region" description="Acidic residues" evidence="8">
    <location>
        <begin position="193"/>
        <end position="216"/>
    </location>
</feature>
<feature type="transmembrane region" description="Helical" evidence="7">
    <location>
        <begin position="94"/>
        <end position="117"/>
    </location>
</feature>